<organism evidence="1 2">
    <name type="scientific">Candidatus Yanofskybacteria bacterium RIFCSPHIGHO2_01_FULL_44_22</name>
    <dbReference type="NCBI Taxonomy" id="1802669"/>
    <lineage>
        <taxon>Bacteria</taxon>
        <taxon>Candidatus Yanofskyibacteriota</taxon>
    </lineage>
</organism>
<proteinExistence type="predicted"/>
<reference evidence="1 2" key="1">
    <citation type="journal article" date="2016" name="Nat. Commun.">
        <title>Thousands of microbial genomes shed light on interconnected biogeochemical processes in an aquifer system.</title>
        <authorList>
            <person name="Anantharaman K."/>
            <person name="Brown C.T."/>
            <person name="Hug L.A."/>
            <person name="Sharon I."/>
            <person name="Castelle C.J."/>
            <person name="Probst A.J."/>
            <person name="Thomas B.C."/>
            <person name="Singh A."/>
            <person name="Wilkins M.J."/>
            <person name="Karaoz U."/>
            <person name="Brodie E.L."/>
            <person name="Williams K.H."/>
            <person name="Hubbard S.S."/>
            <person name="Banfield J.F."/>
        </authorList>
    </citation>
    <scope>NUCLEOTIDE SEQUENCE [LARGE SCALE GENOMIC DNA]</scope>
</reference>
<protein>
    <submittedName>
        <fullName evidence="1">Membrane protein insertion efficiency factor YidD</fullName>
    </submittedName>
</protein>
<dbReference type="InterPro" id="IPR002696">
    <property type="entry name" value="Membr_insert_effic_factor_YidD"/>
</dbReference>
<evidence type="ECO:0000313" key="1">
    <source>
        <dbReference type="EMBL" id="OGN05239.1"/>
    </source>
</evidence>
<evidence type="ECO:0000313" key="2">
    <source>
        <dbReference type="Proteomes" id="UP000177419"/>
    </source>
</evidence>
<dbReference type="PANTHER" id="PTHR33383">
    <property type="entry name" value="MEMBRANE PROTEIN INSERTION EFFICIENCY FACTOR-RELATED"/>
    <property type="match status" value="1"/>
</dbReference>
<dbReference type="Pfam" id="PF01809">
    <property type="entry name" value="YidD"/>
    <property type="match status" value="1"/>
</dbReference>
<dbReference type="STRING" id="1802669.A2746_01085"/>
<comment type="caution">
    <text evidence="1">The sequence shown here is derived from an EMBL/GenBank/DDBJ whole genome shotgun (WGS) entry which is preliminary data.</text>
</comment>
<dbReference type="AlphaFoldDB" id="A0A1F8EYW9"/>
<accession>A0A1F8EYW9</accession>
<sequence length="73" mass="8563">MIFWILSAYKTTIRFMWKYRPPVLFYSECKFFPSCSEYGTTALKKYGLMMGTIKTAWRILRCNPFSKGGVDNA</sequence>
<name>A0A1F8EYW9_9BACT</name>
<dbReference type="PANTHER" id="PTHR33383:SF1">
    <property type="entry name" value="MEMBRANE PROTEIN INSERTION EFFICIENCY FACTOR-RELATED"/>
    <property type="match status" value="1"/>
</dbReference>
<dbReference type="Proteomes" id="UP000177419">
    <property type="component" value="Unassembled WGS sequence"/>
</dbReference>
<gene>
    <name evidence="1" type="ORF">A2746_01085</name>
</gene>
<dbReference type="EMBL" id="MGJJ01000015">
    <property type="protein sequence ID" value="OGN05239.1"/>
    <property type="molecule type" value="Genomic_DNA"/>
</dbReference>
<dbReference type="SMART" id="SM01234">
    <property type="entry name" value="Haemolytic"/>
    <property type="match status" value="1"/>
</dbReference>
<dbReference type="NCBIfam" id="TIGR00278">
    <property type="entry name" value="membrane protein insertion efficiency factor YidD"/>
    <property type="match status" value="1"/>
</dbReference>